<dbReference type="PANTHER" id="PTHR46796:SF6">
    <property type="entry name" value="ARAC SUBFAMILY"/>
    <property type="match status" value="1"/>
</dbReference>
<keyword evidence="3" id="KW-0804">Transcription</keyword>
<dbReference type="RefSeq" id="WP_080812221.1">
    <property type="nucleotide sequence ID" value="NZ_CP021983.2"/>
</dbReference>
<sequence>MSQASLSSSEWSAQAEWHVTRQWGPLAIRHVRHVCRDETGADAWSYPHEHTLGLFLSPRPFKFSHRQEGRTQAGLYSKGDLLVTPADTTLATQAEGDVHMVQLRIQDSFVRHVAGETLEQNCDRIELVPTLQTRDPHIDAIATMLLSELQRESFGSQLYVESLANVLAVHLLRHHTTTRAPLPVYAGGLPQRQLLQVSDYIDAHLGSAITLAELAELVDISQFHFGRLFKRSLGLSPYQYLLQQRVERAKTLLKRTDKPIVAIALECGFNSHSHLGRKFRQLTGMTPKAYRTQ</sequence>
<dbReference type="OrthoDB" id="516574at2"/>
<organism evidence="5 6">
    <name type="scientific">Halomicronema hongdechloris C2206</name>
    <dbReference type="NCBI Taxonomy" id="1641165"/>
    <lineage>
        <taxon>Bacteria</taxon>
        <taxon>Bacillati</taxon>
        <taxon>Cyanobacteriota</taxon>
        <taxon>Cyanophyceae</taxon>
        <taxon>Nodosilineales</taxon>
        <taxon>Nodosilineaceae</taxon>
        <taxon>Halomicronema</taxon>
    </lineage>
</organism>
<proteinExistence type="predicted"/>
<dbReference type="Gene3D" id="1.10.10.60">
    <property type="entry name" value="Homeodomain-like"/>
    <property type="match status" value="2"/>
</dbReference>
<dbReference type="Pfam" id="PF12833">
    <property type="entry name" value="HTH_18"/>
    <property type="match status" value="1"/>
</dbReference>
<protein>
    <submittedName>
        <fullName evidence="5">DNA-binding response regulator</fullName>
    </submittedName>
</protein>
<keyword evidence="1" id="KW-0805">Transcription regulation</keyword>
<dbReference type="InterPro" id="IPR018062">
    <property type="entry name" value="HTH_AraC-typ_CS"/>
</dbReference>
<dbReference type="PANTHER" id="PTHR46796">
    <property type="entry name" value="HTH-TYPE TRANSCRIPTIONAL ACTIVATOR RHAS-RELATED"/>
    <property type="match status" value="1"/>
</dbReference>
<dbReference type="SUPFAM" id="SSF46689">
    <property type="entry name" value="Homeodomain-like"/>
    <property type="match status" value="2"/>
</dbReference>
<gene>
    <name evidence="5" type="ORF">XM38_015570</name>
</gene>
<evidence type="ECO:0000256" key="2">
    <source>
        <dbReference type="ARBA" id="ARBA00023125"/>
    </source>
</evidence>
<dbReference type="InterPro" id="IPR009057">
    <property type="entry name" value="Homeodomain-like_sf"/>
</dbReference>
<keyword evidence="6" id="KW-1185">Reference proteome</keyword>
<dbReference type="Proteomes" id="UP000191901">
    <property type="component" value="Chromosome"/>
</dbReference>
<feature type="domain" description="HTH araC/xylS-type" evidence="4">
    <location>
        <begin position="195"/>
        <end position="293"/>
    </location>
</feature>
<dbReference type="STRING" id="1641165.XM38_20425"/>
<accession>A0A1Z3HKJ7</accession>
<dbReference type="SMART" id="SM00342">
    <property type="entry name" value="HTH_ARAC"/>
    <property type="match status" value="1"/>
</dbReference>
<evidence type="ECO:0000313" key="6">
    <source>
        <dbReference type="Proteomes" id="UP000191901"/>
    </source>
</evidence>
<evidence type="ECO:0000313" key="5">
    <source>
        <dbReference type="EMBL" id="ASC70617.1"/>
    </source>
</evidence>
<name>A0A1Z3HKJ7_9CYAN</name>
<evidence type="ECO:0000256" key="1">
    <source>
        <dbReference type="ARBA" id="ARBA00023015"/>
    </source>
</evidence>
<dbReference type="KEGG" id="hhg:XM38_015570"/>
<dbReference type="GO" id="GO:0043565">
    <property type="term" value="F:sequence-specific DNA binding"/>
    <property type="evidence" value="ECO:0007669"/>
    <property type="project" value="InterPro"/>
</dbReference>
<dbReference type="EMBL" id="CP021983">
    <property type="protein sequence ID" value="ASC70617.1"/>
    <property type="molecule type" value="Genomic_DNA"/>
</dbReference>
<dbReference type="InterPro" id="IPR018060">
    <property type="entry name" value="HTH_AraC"/>
</dbReference>
<dbReference type="InterPro" id="IPR050204">
    <property type="entry name" value="AraC_XylS_family_regulators"/>
</dbReference>
<dbReference type="GO" id="GO:0003700">
    <property type="term" value="F:DNA-binding transcription factor activity"/>
    <property type="evidence" value="ECO:0007669"/>
    <property type="project" value="InterPro"/>
</dbReference>
<dbReference type="PROSITE" id="PS01124">
    <property type="entry name" value="HTH_ARAC_FAMILY_2"/>
    <property type="match status" value="1"/>
</dbReference>
<dbReference type="PROSITE" id="PS00041">
    <property type="entry name" value="HTH_ARAC_FAMILY_1"/>
    <property type="match status" value="1"/>
</dbReference>
<keyword evidence="2 5" id="KW-0238">DNA-binding</keyword>
<evidence type="ECO:0000259" key="4">
    <source>
        <dbReference type="PROSITE" id="PS01124"/>
    </source>
</evidence>
<evidence type="ECO:0000256" key="3">
    <source>
        <dbReference type="ARBA" id="ARBA00023163"/>
    </source>
</evidence>
<reference evidence="5 6" key="1">
    <citation type="journal article" date="2016" name="Biochim. Biophys. Acta">
        <title>Characterization of red-shifted phycobilisomes isolated from the chlorophyll f-containing cyanobacterium Halomicronema hongdechloris.</title>
        <authorList>
            <person name="Li Y."/>
            <person name="Lin Y."/>
            <person name="Garvey C.J."/>
            <person name="Birch D."/>
            <person name="Corkery R.W."/>
            <person name="Loughlin P.C."/>
            <person name="Scheer H."/>
            <person name="Willows R.D."/>
            <person name="Chen M."/>
        </authorList>
    </citation>
    <scope>NUCLEOTIDE SEQUENCE [LARGE SCALE GENOMIC DNA]</scope>
    <source>
        <strain evidence="5 6">C2206</strain>
    </source>
</reference>
<dbReference type="AlphaFoldDB" id="A0A1Z3HKJ7"/>